<dbReference type="PANTHER" id="PTHR12215">
    <property type="entry name" value="PHOSPHOPANTETHEINE TRANSFERASE"/>
    <property type="match status" value="1"/>
</dbReference>
<dbReference type="InterPro" id="IPR050559">
    <property type="entry name" value="P-Pant_transferase_sf"/>
</dbReference>
<accession>A0A3D9AZ61</accession>
<dbReference type="GO" id="GO:0019878">
    <property type="term" value="P:lysine biosynthetic process via aminoadipic acid"/>
    <property type="evidence" value="ECO:0007669"/>
    <property type="project" value="TreeGrafter"/>
</dbReference>
<comment type="caution">
    <text evidence="8">The sequence shown here is derived from an EMBL/GenBank/DDBJ whole genome shotgun (WGS) entry which is preliminary data.</text>
</comment>
<evidence type="ECO:0000256" key="5">
    <source>
        <dbReference type="ARBA" id="ARBA00022842"/>
    </source>
</evidence>
<comment type="similarity">
    <text evidence="2">Belongs to the P-Pant transferase superfamily. Gsp/Sfp/HetI/AcpT family.</text>
</comment>
<dbReference type="GO" id="GO:0000287">
    <property type="term" value="F:magnesium ion binding"/>
    <property type="evidence" value="ECO:0007669"/>
    <property type="project" value="InterPro"/>
</dbReference>
<reference evidence="8 9" key="1">
    <citation type="submission" date="2018-06" db="EMBL/GenBank/DDBJ databases">
        <title>Novel Chryseobacterium species.</title>
        <authorList>
            <person name="Newman J."/>
            <person name="Hugo C."/>
            <person name="Oosthuizen L."/>
            <person name="Charimba G."/>
        </authorList>
    </citation>
    <scope>NUCLEOTIDE SEQUENCE [LARGE SCALE GENOMIC DNA]</scope>
    <source>
        <strain evidence="8 9">7_F195</strain>
    </source>
</reference>
<evidence type="ECO:0000313" key="8">
    <source>
        <dbReference type="EMBL" id="REC46645.1"/>
    </source>
</evidence>
<evidence type="ECO:0000256" key="4">
    <source>
        <dbReference type="ARBA" id="ARBA00022723"/>
    </source>
</evidence>
<keyword evidence="4" id="KW-0479">Metal-binding</keyword>
<dbReference type="Pfam" id="PF01648">
    <property type="entry name" value="ACPS"/>
    <property type="match status" value="1"/>
</dbReference>
<keyword evidence="5" id="KW-0460">Magnesium</keyword>
<evidence type="ECO:0000256" key="3">
    <source>
        <dbReference type="ARBA" id="ARBA00022679"/>
    </source>
</evidence>
<dbReference type="PANTHER" id="PTHR12215:SF10">
    <property type="entry name" value="L-AMINOADIPATE-SEMIALDEHYDE DEHYDROGENASE-PHOSPHOPANTETHEINYL TRANSFERASE"/>
    <property type="match status" value="1"/>
</dbReference>
<dbReference type="EMBL" id="QNVV01000012">
    <property type="protein sequence ID" value="REC46645.1"/>
    <property type="molecule type" value="Genomic_DNA"/>
</dbReference>
<dbReference type="SUPFAM" id="SSF56214">
    <property type="entry name" value="4'-phosphopantetheinyl transferase"/>
    <property type="match status" value="2"/>
</dbReference>
<keyword evidence="9" id="KW-1185">Reference proteome</keyword>
<organism evidence="8 9">
    <name type="scientific">Chryseobacterium pennipullorum</name>
    <dbReference type="NCBI Taxonomy" id="2258963"/>
    <lineage>
        <taxon>Bacteria</taxon>
        <taxon>Pseudomonadati</taxon>
        <taxon>Bacteroidota</taxon>
        <taxon>Flavobacteriia</taxon>
        <taxon>Flavobacteriales</taxon>
        <taxon>Weeksellaceae</taxon>
        <taxon>Chryseobacterium group</taxon>
        <taxon>Chryseobacterium</taxon>
    </lineage>
</organism>
<name>A0A3D9AZ61_9FLAO</name>
<dbReference type="RefSeq" id="WP_115928907.1">
    <property type="nucleotide sequence ID" value="NZ_QNVV01000012.1"/>
</dbReference>
<dbReference type="InterPro" id="IPR004568">
    <property type="entry name" value="Ppantetheine-prot_Trfase_dom"/>
</dbReference>
<dbReference type="OrthoDB" id="9808281at2"/>
<dbReference type="Gene3D" id="3.90.470.20">
    <property type="entry name" value="4'-phosphopantetheinyl transferase domain"/>
    <property type="match status" value="2"/>
</dbReference>
<dbReference type="GO" id="GO:0006633">
    <property type="term" value="P:fatty acid biosynthetic process"/>
    <property type="evidence" value="ECO:0007669"/>
    <property type="project" value="InterPro"/>
</dbReference>
<protein>
    <submittedName>
        <fullName evidence="8">Uncharacterized protein</fullName>
    </submittedName>
</protein>
<keyword evidence="3" id="KW-0808">Transferase</keyword>
<dbReference type="InterPro" id="IPR008278">
    <property type="entry name" value="4-PPantetheinyl_Trfase_dom"/>
</dbReference>
<proteinExistence type="inferred from homology"/>
<evidence type="ECO:0000256" key="2">
    <source>
        <dbReference type="ARBA" id="ARBA00010990"/>
    </source>
</evidence>
<sequence>MHIYCIDINNLLDEAEFNGLIQYVSPDKKAKIQRFRKSIDAVRSLLGDLIIRTILCRHYGLTNDEIYYEYQEFGKPYLPHHSHLHFNISHSGDWVVGVVSKNPAGVDIEKIAEVKENLTSWSLTTEEYQQFQKLNKTERTLFFFKLWTLKESYVKATGTGLSEGLNTLEITMDNENIMMKKNKKTIPAYFETMELQQGHQLSLCSLSENPCRNMRVFLLHEFTEEVERFLKMPKTESADSI</sequence>
<dbReference type="InterPro" id="IPR055066">
    <property type="entry name" value="AASDHPPT_N"/>
</dbReference>
<dbReference type="AlphaFoldDB" id="A0A3D9AZ61"/>
<evidence type="ECO:0000259" key="6">
    <source>
        <dbReference type="Pfam" id="PF01648"/>
    </source>
</evidence>
<evidence type="ECO:0000259" key="7">
    <source>
        <dbReference type="Pfam" id="PF22624"/>
    </source>
</evidence>
<gene>
    <name evidence="8" type="ORF">DRF67_13975</name>
</gene>
<feature type="domain" description="4'-phosphopantetheinyl transferase N-terminal" evidence="7">
    <location>
        <begin position="14"/>
        <end position="98"/>
    </location>
</feature>
<dbReference type="NCBIfam" id="TIGR00556">
    <property type="entry name" value="pantethn_trn"/>
    <property type="match status" value="1"/>
</dbReference>
<dbReference type="Pfam" id="PF22624">
    <property type="entry name" value="AASDHPPT_N"/>
    <property type="match status" value="1"/>
</dbReference>
<dbReference type="Proteomes" id="UP000256257">
    <property type="component" value="Unassembled WGS sequence"/>
</dbReference>
<dbReference type="InterPro" id="IPR037143">
    <property type="entry name" value="4-PPantetheinyl_Trfase_dom_sf"/>
</dbReference>
<dbReference type="GO" id="GO:0008897">
    <property type="term" value="F:holo-[acyl-carrier-protein] synthase activity"/>
    <property type="evidence" value="ECO:0007669"/>
    <property type="project" value="InterPro"/>
</dbReference>
<feature type="domain" description="4'-phosphopantetheinyl transferase" evidence="6">
    <location>
        <begin position="105"/>
        <end position="204"/>
    </location>
</feature>
<evidence type="ECO:0000313" key="9">
    <source>
        <dbReference type="Proteomes" id="UP000256257"/>
    </source>
</evidence>
<evidence type="ECO:0000256" key="1">
    <source>
        <dbReference type="ARBA" id="ARBA00001946"/>
    </source>
</evidence>
<comment type="cofactor">
    <cofactor evidence="1">
        <name>Mg(2+)</name>
        <dbReference type="ChEBI" id="CHEBI:18420"/>
    </cofactor>
</comment>
<dbReference type="GO" id="GO:0005829">
    <property type="term" value="C:cytosol"/>
    <property type="evidence" value="ECO:0007669"/>
    <property type="project" value="TreeGrafter"/>
</dbReference>